<dbReference type="PANTHER" id="PTHR36920">
    <property type="match status" value="1"/>
</dbReference>
<dbReference type="PANTHER" id="PTHR36920:SF1">
    <property type="entry name" value="OUTER MEMBRANE PROTEIN W"/>
    <property type="match status" value="1"/>
</dbReference>
<dbReference type="SUPFAM" id="SSF56925">
    <property type="entry name" value="OMPA-like"/>
    <property type="match status" value="1"/>
</dbReference>
<dbReference type="RefSeq" id="WP_004936397.1">
    <property type="nucleotide sequence ID" value="NZ_BBNM01000003.1"/>
</dbReference>
<name>A0A1P8EIA3_9GAMM</name>
<reference evidence="1 2" key="1">
    <citation type="submission" date="2016-08" db="EMBL/GenBank/DDBJ databases">
        <title>Complete genome sequence of Acinetobacter baylyi strain GFJ2.</title>
        <authorList>
            <person name="Tabata M."/>
            <person name="Kuboki S."/>
            <person name="Gibu N."/>
            <person name="Kinouchi Y."/>
            <person name="Vangnai A."/>
            <person name="Kasai D."/>
            <person name="Fukuda M."/>
        </authorList>
    </citation>
    <scope>NUCLEOTIDE SEQUENCE [LARGE SCALE GENOMIC DNA]</scope>
    <source>
        <strain evidence="1 2">GFJ2</strain>
    </source>
</reference>
<dbReference type="GO" id="GO:0019867">
    <property type="term" value="C:outer membrane"/>
    <property type="evidence" value="ECO:0007669"/>
    <property type="project" value="InterPro"/>
</dbReference>
<dbReference type="Gene3D" id="2.40.160.20">
    <property type="match status" value="1"/>
</dbReference>
<dbReference type="Proteomes" id="UP000185674">
    <property type="component" value="Chromosome"/>
</dbReference>
<dbReference type="KEGG" id="asol:BEN76_07825"/>
<sequence>MKKLTTALLPLALIVTSFGAHAATSDGKSYAVSAGWAHIMPQGTKQGVQSNSNFPLIPSGFTSSAGFELDNADTAEFKLDYLVNDNVTVGLILGVPPKVDIQGKGKLLGDRLDLESFSKVGDVKVYSPVLTGKYTFGDINNKFRPYVGAGFMYASFRDFKLNPEVNAKIALLGGSIRSVDIDDTVAPVAFVGADYNITPNWFATASVSYVHLSTHANLDIVSNASNATLVQGSSKIEINPIVTYLGLGYRF</sequence>
<protein>
    <submittedName>
        <fullName evidence="1">OmpW family protein</fullName>
    </submittedName>
</protein>
<dbReference type="InterPro" id="IPR011250">
    <property type="entry name" value="OMP/PagP_B-barrel"/>
</dbReference>
<dbReference type="GO" id="GO:0055085">
    <property type="term" value="P:transmembrane transport"/>
    <property type="evidence" value="ECO:0007669"/>
    <property type="project" value="TreeGrafter"/>
</dbReference>
<dbReference type="AlphaFoldDB" id="A0A1P8EIA3"/>
<gene>
    <name evidence="1" type="ORF">BEN76_07825</name>
</gene>
<dbReference type="STRING" id="487316.BEN76_07825"/>
<evidence type="ECO:0000313" key="1">
    <source>
        <dbReference type="EMBL" id="APV35933.1"/>
    </source>
</evidence>
<evidence type="ECO:0000313" key="2">
    <source>
        <dbReference type="Proteomes" id="UP000185674"/>
    </source>
</evidence>
<dbReference type="eggNOG" id="COG3047">
    <property type="taxonomic scope" value="Bacteria"/>
</dbReference>
<organism evidence="1 2">
    <name type="scientific">Acinetobacter soli</name>
    <dbReference type="NCBI Taxonomy" id="487316"/>
    <lineage>
        <taxon>Bacteria</taxon>
        <taxon>Pseudomonadati</taxon>
        <taxon>Pseudomonadota</taxon>
        <taxon>Gammaproteobacteria</taxon>
        <taxon>Moraxellales</taxon>
        <taxon>Moraxellaceae</taxon>
        <taxon>Acinetobacter</taxon>
    </lineage>
</organism>
<dbReference type="InterPro" id="IPR005618">
    <property type="entry name" value="OMPW"/>
</dbReference>
<dbReference type="EMBL" id="CP016896">
    <property type="protein sequence ID" value="APV35933.1"/>
    <property type="molecule type" value="Genomic_DNA"/>
</dbReference>
<accession>A0A1P8EIA3</accession>
<dbReference type="Pfam" id="PF03922">
    <property type="entry name" value="OmpW"/>
    <property type="match status" value="1"/>
</dbReference>
<proteinExistence type="predicted"/>
<dbReference type="GeneID" id="67510668"/>